<dbReference type="Proteomes" id="UP001360953">
    <property type="component" value="Unassembled WGS sequence"/>
</dbReference>
<sequence>MLSLNVDFNTLHLLFTQVCNLPTNAFRVFLCFPISSSAERSEMAAGTYQKFPLFTPTTQTLSTQKDSWYLLHFGAPYAPCLILPQLTRCVRVWVWFHSWVRVPGSLLDHNPLISPPLSYSSGSSVVECRIAVSVRQHPIPRSPVRSRVAASLFAVPFWDPVPLDVVYEKHFRLLRALDAILFLKMTAMLSKCRVQERSLTCEEGECGLKGSVDTKEGTSSVPRPSHLEIM</sequence>
<dbReference type="GeneID" id="92034556"/>
<comment type="caution">
    <text evidence="1">The sequence shown here is derived from an EMBL/GenBank/DDBJ whole genome shotgun (WGS) entry which is preliminary data.</text>
</comment>
<dbReference type="EMBL" id="JBBPEH010000013">
    <property type="protein sequence ID" value="KAK7530573.1"/>
    <property type="molecule type" value="Genomic_DNA"/>
</dbReference>
<reference evidence="1 2" key="1">
    <citation type="submission" date="2024-04" db="EMBL/GenBank/DDBJ databases">
        <title>Phyllosticta paracitricarpa is synonymous to the EU quarantine fungus P. citricarpa based on phylogenomic analyses.</title>
        <authorList>
            <consortium name="Lawrence Berkeley National Laboratory"/>
            <person name="Van ingen-buijs V.A."/>
            <person name="Van westerhoven A.C."/>
            <person name="Haridas S."/>
            <person name="Skiadas P."/>
            <person name="Martin F."/>
            <person name="Groenewald J.Z."/>
            <person name="Crous P.W."/>
            <person name="Seidl M.F."/>
        </authorList>
    </citation>
    <scope>NUCLEOTIDE SEQUENCE [LARGE SCALE GENOMIC DNA]</scope>
    <source>
        <strain evidence="1 2">CPC 17464</strain>
    </source>
</reference>
<protein>
    <submittedName>
        <fullName evidence="1">Uncharacterized protein</fullName>
    </submittedName>
</protein>
<evidence type="ECO:0000313" key="1">
    <source>
        <dbReference type="EMBL" id="KAK7530573.1"/>
    </source>
</evidence>
<evidence type="ECO:0000313" key="2">
    <source>
        <dbReference type="Proteomes" id="UP001360953"/>
    </source>
</evidence>
<gene>
    <name evidence="1" type="ORF">J3D65DRAFT_638793</name>
</gene>
<name>A0ABR1L5Q7_9PEZI</name>
<organism evidence="1 2">
    <name type="scientific">Phyllosticta citribraziliensis</name>
    <dbReference type="NCBI Taxonomy" id="989973"/>
    <lineage>
        <taxon>Eukaryota</taxon>
        <taxon>Fungi</taxon>
        <taxon>Dikarya</taxon>
        <taxon>Ascomycota</taxon>
        <taxon>Pezizomycotina</taxon>
        <taxon>Dothideomycetes</taxon>
        <taxon>Dothideomycetes incertae sedis</taxon>
        <taxon>Botryosphaeriales</taxon>
        <taxon>Phyllostictaceae</taxon>
        <taxon>Phyllosticta</taxon>
    </lineage>
</organism>
<dbReference type="RefSeq" id="XP_066650646.1">
    <property type="nucleotide sequence ID" value="XM_066801650.1"/>
</dbReference>
<keyword evidence="2" id="KW-1185">Reference proteome</keyword>
<accession>A0ABR1L5Q7</accession>
<proteinExistence type="predicted"/>